<dbReference type="Pfam" id="PF00512">
    <property type="entry name" value="HisKA"/>
    <property type="match status" value="1"/>
</dbReference>
<evidence type="ECO:0000256" key="5">
    <source>
        <dbReference type="ARBA" id="ARBA00022679"/>
    </source>
</evidence>
<dbReference type="Proteomes" id="UP000020218">
    <property type="component" value="Unassembled WGS sequence"/>
</dbReference>
<keyword evidence="9" id="KW-0067">ATP-binding</keyword>
<dbReference type="InterPro" id="IPR036890">
    <property type="entry name" value="HATPase_C_sf"/>
</dbReference>
<gene>
    <name evidence="14" type="primary">qseC_1</name>
    <name evidence="14" type="ORF">AW08_01629</name>
</gene>
<keyword evidence="11" id="KW-0902">Two-component regulatory system</keyword>
<dbReference type="InterPro" id="IPR004358">
    <property type="entry name" value="Sig_transdc_His_kin-like_C"/>
</dbReference>
<dbReference type="InterPro" id="IPR005467">
    <property type="entry name" value="His_kinase_dom"/>
</dbReference>
<dbReference type="SUPFAM" id="SSF47384">
    <property type="entry name" value="Homodimeric domain of signal transducing histidine kinase"/>
    <property type="match status" value="1"/>
</dbReference>
<evidence type="ECO:0000256" key="11">
    <source>
        <dbReference type="ARBA" id="ARBA00023012"/>
    </source>
</evidence>
<reference evidence="14" key="1">
    <citation type="submission" date="2014-02" db="EMBL/GenBank/DDBJ databases">
        <title>Expanding our view of genomic diversity in Candidatus Accumulibacter clades.</title>
        <authorList>
            <person name="Skennerton C.T."/>
            <person name="Barr J.J."/>
            <person name="Slater F.R."/>
            <person name="Bond P.L."/>
            <person name="Tyson G.W."/>
        </authorList>
    </citation>
    <scope>NUCLEOTIDE SEQUENCE [LARGE SCALE GENOMIC DNA]</scope>
</reference>
<dbReference type="InterPro" id="IPR050428">
    <property type="entry name" value="TCS_sensor_his_kinase"/>
</dbReference>
<feature type="domain" description="Histidine kinase" evidence="13">
    <location>
        <begin position="237"/>
        <end position="427"/>
    </location>
</feature>
<evidence type="ECO:0000256" key="1">
    <source>
        <dbReference type="ARBA" id="ARBA00000085"/>
    </source>
</evidence>
<dbReference type="AlphaFoldDB" id="A0A011PP07"/>
<evidence type="ECO:0000256" key="9">
    <source>
        <dbReference type="ARBA" id="ARBA00022840"/>
    </source>
</evidence>
<organism evidence="14 15">
    <name type="scientific">Candidatus Accumulibacter adjunctus</name>
    <dbReference type="NCBI Taxonomy" id="1454001"/>
    <lineage>
        <taxon>Bacteria</taxon>
        <taxon>Pseudomonadati</taxon>
        <taxon>Pseudomonadota</taxon>
        <taxon>Betaproteobacteria</taxon>
        <taxon>Candidatus Accumulibacter</taxon>
    </lineage>
</organism>
<keyword evidence="12" id="KW-0472">Membrane</keyword>
<keyword evidence="8" id="KW-0418">Kinase</keyword>
<keyword evidence="5 14" id="KW-0808">Transferase</keyword>
<dbReference type="Gene3D" id="3.30.565.10">
    <property type="entry name" value="Histidine kinase-like ATPase, C-terminal domain"/>
    <property type="match status" value="1"/>
</dbReference>
<dbReference type="PRINTS" id="PR00344">
    <property type="entry name" value="BCTRLSENSOR"/>
</dbReference>
<protein>
    <recommendedName>
        <fullName evidence="3">histidine kinase</fullName>
        <ecNumber evidence="3">2.7.13.3</ecNumber>
    </recommendedName>
</protein>
<evidence type="ECO:0000256" key="3">
    <source>
        <dbReference type="ARBA" id="ARBA00012438"/>
    </source>
</evidence>
<keyword evidence="10" id="KW-1133">Transmembrane helix</keyword>
<dbReference type="InterPro" id="IPR003661">
    <property type="entry name" value="HisK_dim/P_dom"/>
</dbReference>
<dbReference type="InterPro" id="IPR036097">
    <property type="entry name" value="HisK_dim/P_sf"/>
</dbReference>
<comment type="caution">
    <text evidence="14">The sequence shown here is derived from an EMBL/GenBank/DDBJ whole genome shotgun (WGS) entry which is preliminary data.</text>
</comment>
<dbReference type="GO" id="GO:0005524">
    <property type="term" value="F:ATP binding"/>
    <property type="evidence" value="ECO:0007669"/>
    <property type="project" value="UniProtKB-KW"/>
</dbReference>
<keyword evidence="15" id="KW-1185">Reference proteome</keyword>
<dbReference type="InterPro" id="IPR003594">
    <property type="entry name" value="HATPase_dom"/>
</dbReference>
<keyword evidence="6" id="KW-0812">Transmembrane</keyword>
<evidence type="ECO:0000313" key="15">
    <source>
        <dbReference type="Proteomes" id="UP000020218"/>
    </source>
</evidence>
<keyword evidence="4" id="KW-0597">Phosphoprotein</keyword>
<keyword evidence="7" id="KW-0547">Nucleotide-binding</keyword>
<dbReference type="SMART" id="SM00388">
    <property type="entry name" value="HisKA"/>
    <property type="match status" value="1"/>
</dbReference>
<evidence type="ECO:0000313" key="14">
    <source>
        <dbReference type="EMBL" id="EXI68024.1"/>
    </source>
</evidence>
<sequence>MKALPPPSIRARLTLALLASSVLWIIAVAAAVWLTVHDEVDELLDDTLLAAAEGLRGPLSQLPAIGMAGSAESPETSASGRFAWQVVDHLAESGAQVVAASALAPAVPLRPVASGGFSDSDAWRVFGIPLTDGRRWLYVAQTHAERQEALAETALSAALATLAITLLAQVWLQAQIRHELRPLQRLAEHLADGDPEDPGAALGPAERRELQPVHRAIAELTRRLALRLERERAFTGHAAHSLRTPLAGIDAQLAVALRESPASLQPRLQRVRTAARRLHRVVSALLALFRSSAALHPQELDVADLIPRLAIEGLAFELPDHRMLTADADLLAAALLNLFDNSLRHGATTIHLSLPGSNILRVHDNGTGVSEGERERLQNALRGQVDTAGGGLGLLLVDLIARAHGGSLQLPAVEHGFAAELHLAARQPAA</sequence>
<name>A0A011PP07_9PROT</name>
<dbReference type="STRING" id="1454001.AW08_01629"/>
<evidence type="ECO:0000256" key="8">
    <source>
        <dbReference type="ARBA" id="ARBA00022777"/>
    </source>
</evidence>
<proteinExistence type="predicted"/>
<evidence type="ECO:0000256" key="7">
    <source>
        <dbReference type="ARBA" id="ARBA00022741"/>
    </source>
</evidence>
<dbReference type="GO" id="GO:0005886">
    <property type="term" value="C:plasma membrane"/>
    <property type="evidence" value="ECO:0007669"/>
    <property type="project" value="TreeGrafter"/>
</dbReference>
<evidence type="ECO:0000256" key="10">
    <source>
        <dbReference type="ARBA" id="ARBA00022989"/>
    </source>
</evidence>
<dbReference type="EC" id="2.7.13.3" evidence="3"/>
<comment type="catalytic activity">
    <reaction evidence="1">
        <text>ATP + protein L-histidine = ADP + protein N-phospho-L-histidine.</text>
        <dbReference type="EC" id="2.7.13.3"/>
    </reaction>
</comment>
<evidence type="ECO:0000256" key="6">
    <source>
        <dbReference type="ARBA" id="ARBA00022692"/>
    </source>
</evidence>
<dbReference type="SMART" id="SM00387">
    <property type="entry name" value="HATPase_c"/>
    <property type="match status" value="1"/>
</dbReference>
<dbReference type="PROSITE" id="PS50109">
    <property type="entry name" value="HIS_KIN"/>
    <property type="match status" value="1"/>
</dbReference>
<dbReference type="PANTHER" id="PTHR45436">
    <property type="entry name" value="SENSOR HISTIDINE KINASE YKOH"/>
    <property type="match status" value="1"/>
</dbReference>
<comment type="subcellular location">
    <subcellularLocation>
        <location evidence="2">Membrane</location>
        <topology evidence="2">Multi-pass membrane protein</topology>
    </subcellularLocation>
</comment>
<evidence type="ECO:0000256" key="12">
    <source>
        <dbReference type="ARBA" id="ARBA00023136"/>
    </source>
</evidence>
<dbReference type="Gene3D" id="1.10.287.130">
    <property type="match status" value="1"/>
</dbReference>
<dbReference type="CDD" id="cd00082">
    <property type="entry name" value="HisKA"/>
    <property type="match status" value="1"/>
</dbReference>
<dbReference type="EMBL" id="JFAX01000007">
    <property type="protein sequence ID" value="EXI68024.1"/>
    <property type="molecule type" value="Genomic_DNA"/>
</dbReference>
<dbReference type="PATRIC" id="fig|1454001.3.peg.1552"/>
<dbReference type="PANTHER" id="PTHR45436:SF14">
    <property type="entry name" value="SENSOR PROTEIN QSEC"/>
    <property type="match status" value="1"/>
</dbReference>
<evidence type="ECO:0000259" key="13">
    <source>
        <dbReference type="PROSITE" id="PS50109"/>
    </source>
</evidence>
<evidence type="ECO:0000256" key="2">
    <source>
        <dbReference type="ARBA" id="ARBA00004141"/>
    </source>
</evidence>
<dbReference type="GO" id="GO:0000155">
    <property type="term" value="F:phosphorelay sensor kinase activity"/>
    <property type="evidence" value="ECO:0007669"/>
    <property type="project" value="InterPro"/>
</dbReference>
<evidence type="ECO:0000256" key="4">
    <source>
        <dbReference type="ARBA" id="ARBA00022553"/>
    </source>
</evidence>
<dbReference type="Pfam" id="PF02518">
    <property type="entry name" value="HATPase_c"/>
    <property type="match status" value="1"/>
</dbReference>
<accession>A0A011PP07</accession>
<dbReference type="SUPFAM" id="SSF55874">
    <property type="entry name" value="ATPase domain of HSP90 chaperone/DNA topoisomerase II/histidine kinase"/>
    <property type="match status" value="1"/>
</dbReference>